<comment type="subcellular location">
    <subcellularLocation>
        <location evidence="2">Endoplasmic reticulum membrane</location>
    </subcellularLocation>
</comment>
<dbReference type="GO" id="GO:0045547">
    <property type="term" value="F:ditrans,polycis-polyprenyl diphosphate synthase [(2E,6E)-farnesyl diphosphate specific] activity"/>
    <property type="evidence" value="ECO:0007669"/>
    <property type="project" value="UniProtKB-EC"/>
</dbReference>
<evidence type="ECO:0000256" key="1">
    <source>
        <dbReference type="ARBA" id="ARBA00001946"/>
    </source>
</evidence>
<dbReference type="Gramene" id="KFK22067">
    <property type="protein sequence ID" value="KFK22067"/>
    <property type="gene ID" value="AALP_AAs50016U000300"/>
</dbReference>
<dbReference type="OrthoDB" id="19639at2759"/>
<evidence type="ECO:0000313" key="15">
    <source>
        <dbReference type="Proteomes" id="UP000029120"/>
    </source>
</evidence>
<dbReference type="InterPro" id="IPR038887">
    <property type="entry name" value="Nus1/NgBR"/>
</dbReference>
<evidence type="ECO:0000256" key="10">
    <source>
        <dbReference type="ARBA" id="ARBA00022989"/>
    </source>
</evidence>
<evidence type="ECO:0000313" key="14">
    <source>
        <dbReference type="EMBL" id="KFK22067.1"/>
    </source>
</evidence>
<evidence type="ECO:0000256" key="12">
    <source>
        <dbReference type="ARBA" id="ARBA00047353"/>
    </source>
</evidence>
<dbReference type="Gene3D" id="3.40.1180.10">
    <property type="entry name" value="Decaprenyl diphosphate synthase-like"/>
    <property type="match status" value="1"/>
</dbReference>
<evidence type="ECO:0000256" key="4">
    <source>
        <dbReference type="ARBA" id="ARBA00005432"/>
    </source>
</evidence>
<keyword evidence="7 13" id="KW-0812">Transmembrane</keyword>
<evidence type="ECO:0000256" key="6">
    <source>
        <dbReference type="ARBA" id="ARBA00022679"/>
    </source>
</evidence>
<evidence type="ECO:0000256" key="5">
    <source>
        <dbReference type="ARBA" id="ARBA00012596"/>
    </source>
</evidence>
<keyword evidence="15" id="KW-1185">Reference proteome</keyword>
<feature type="transmembrane region" description="Helical" evidence="13">
    <location>
        <begin position="20"/>
        <end position="39"/>
    </location>
</feature>
<comment type="cofactor">
    <cofactor evidence="1">
        <name>Mg(2+)</name>
        <dbReference type="ChEBI" id="CHEBI:18420"/>
    </cofactor>
</comment>
<dbReference type="EC" id="2.5.1.87" evidence="5"/>
<dbReference type="InterPro" id="IPR036424">
    <property type="entry name" value="UPP_synth-like_sf"/>
</dbReference>
<dbReference type="UniPathway" id="UPA00378"/>
<dbReference type="GO" id="GO:1904423">
    <property type="term" value="C:dehydrodolichyl diphosphate synthase complex"/>
    <property type="evidence" value="ECO:0007669"/>
    <property type="project" value="InterPro"/>
</dbReference>
<keyword evidence="6" id="KW-0808">Transferase</keyword>
<comment type="pathway">
    <text evidence="3">Protein modification; protein glycosylation.</text>
</comment>
<evidence type="ECO:0000256" key="9">
    <source>
        <dbReference type="ARBA" id="ARBA00022842"/>
    </source>
</evidence>
<keyword evidence="10 13" id="KW-1133">Transmembrane helix</keyword>
<evidence type="ECO:0000256" key="8">
    <source>
        <dbReference type="ARBA" id="ARBA00022824"/>
    </source>
</evidence>
<evidence type="ECO:0000256" key="3">
    <source>
        <dbReference type="ARBA" id="ARBA00004922"/>
    </source>
</evidence>
<comment type="catalytic activity">
    <reaction evidence="12">
        <text>n isopentenyl diphosphate + (2E,6E)-farnesyl diphosphate = a di-trans,poly-cis-polyprenyl diphosphate + n diphosphate</text>
        <dbReference type="Rhea" id="RHEA:53008"/>
        <dbReference type="Rhea" id="RHEA-COMP:19494"/>
        <dbReference type="ChEBI" id="CHEBI:33019"/>
        <dbReference type="ChEBI" id="CHEBI:128769"/>
        <dbReference type="ChEBI" id="CHEBI:136960"/>
        <dbReference type="ChEBI" id="CHEBI:175763"/>
        <dbReference type="EC" id="2.5.1.87"/>
    </reaction>
</comment>
<comment type="similarity">
    <text evidence="4">Belongs to the UPP synthase family.</text>
</comment>
<dbReference type="SUPFAM" id="SSF64005">
    <property type="entry name" value="Undecaprenyl diphosphate synthase"/>
    <property type="match status" value="1"/>
</dbReference>
<name>A0A087FWR5_ARAAL</name>
<dbReference type="Proteomes" id="UP000029120">
    <property type="component" value="Unassembled WGS sequence"/>
</dbReference>
<dbReference type="OMA" id="HVCLYDN"/>
<dbReference type="GO" id="GO:0005789">
    <property type="term" value="C:endoplasmic reticulum membrane"/>
    <property type="evidence" value="ECO:0007669"/>
    <property type="project" value="UniProtKB-SubCell"/>
</dbReference>
<keyword evidence="11 13" id="KW-0472">Membrane</keyword>
<keyword evidence="9" id="KW-0460">Magnesium</keyword>
<evidence type="ECO:0000256" key="7">
    <source>
        <dbReference type="ARBA" id="ARBA00022692"/>
    </source>
</evidence>
<dbReference type="EMBL" id="KL992900">
    <property type="protein sequence ID" value="KFK22067.1"/>
    <property type="molecule type" value="Genomic_DNA"/>
</dbReference>
<protein>
    <recommendedName>
        <fullName evidence="5">ditrans,polycis-polyprenyl diphosphate synthase [(2E,6E)-farnesyldiphosphate specific]</fullName>
        <ecNumber evidence="5">2.5.1.87</ecNumber>
    </recommendedName>
</protein>
<dbReference type="PANTHER" id="PTHR21528">
    <property type="entry name" value="DEHYDRODOLICHYL DIPHOSPHATE SYNTHASE COMPLEX SUBUNIT NUS1"/>
    <property type="match status" value="1"/>
</dbReference>
<dbReference type="AlphaFoldDB" id="A0A087FWR5"/>
<reference evidence="15" key="1">
    <citation type="journal article" date="2015" name="Nat. Plants">
        <title>Genome expansion of Arabis alpina linked with retrotransposition and reduced symmetric DNA methylation.</title>
        <authorList>
            <person name="Willing E.M."/>
            <person name="Rawat V."/>
            <person name="Mandakova T."/>
            <person name="Maumus F."/>
            <person name="James G.V."/>
            <person name="Nordstroem K.J."/>
            <person name="Becker C."/>
            <person name="Warthmann N."/>
            <person name="Chica C."/>
            <person name="Szarzynska B."/>
            <person name="Zytnicki M."/>
            <person name="Albani M.C."/>
            <person name="Kiefer C."/>
            <person name="Bergonzi S."/>
            <person name="Castaings L."/>
            <person name="Mateos J.L."/>
            <person name="Berns M.C."/>
            <person name="Bujdoso N."/>
            <person name="Piofczyk T."/>
            <person name="de Lorenzo L."/>
            <person name="Barrero-Sicilia C."/>
            <person name="Mateos I."/>
            <person name="Piednoel M."/>
            <person name="Hagmann J."/>
            <person name="Chen-Min-Tao R."/>
            <person name="Iglesias-Fernandez R."/>
            <person name="Schuster S.C."/>
            <person name="Alonso-Blanco C."/>
            <person name="Roudier F."/>
            <person name="Carbonero P."/>
            <person name="Paz-Ares J."/>
            <person name="Davis S.J."/>
            <person name="Pecinka A."/>
            <person name="Quesneville H."/>
            <person name="Colot V."/>
            <person name="Lysak M.A."/>
            <person name="Weigel D."/>
            <person name="Coupland G."/>
            <person name="Schneeberger K."/>
        </authorList>
    </citation>
    <scope>NUCLEOTIDE SEQUENCE [LARGE SCALE GENOMIC DNA]</scope>
    <source>
        <strain evidence="15">cv. Pajares</strain>
    </source>
</reference>
<proteinExistence type="inferred from homology"/>
<evidence type="ECO:0000256" key="11">
    <source>
        <dbReference type="ARBA" id="ARBA00023136"/>
    </source>
</evidence>
<evidence type="ECO:0000256" key="13">
    <source>
        <dbReference type="SAM" id="Phobius"/>
    </source>
</evidence>
<dbReference type="PANTHER" id="PTHR21528:SF0">
    <property type="entry name" value="DEHYDRODOLICHYL DIPHOSPHATE SYNTHASE COMPLEX SUBUNIT NUS1"/>
    <property type="match status" value="1"/>
</dbReference>
<gene>
    <name evidence="14" type="ORF">AALP_AAs50016U000300</name>
</gene>
<sequence>MDVVQLMSSWIDHLKIGDFVLYLLWRLMHILVSFWYIVLDLDKTLESCLTSLGFINHYCPVDVGKIPNLAIVVEPENYLELMSVIDLIPWLKIIGVKKVCLFDSEGLMKKFKGPIMVYETIINFMSSEEADEKDCLQNGIRFECLSSSDNKEAMVKAANVLFQKFLDSSNLGDDKGENIFTEAHLTEALRDIGESGHEPDLLLVYGPMRCHYGFPAWRLRYTEIIHMGPLKDKSFDSLKTAIHKFTKVRQNYGT</sequence>
<dbReference type="eggNOG" id="KOG2818">
    <property type="taxonomic scope" value="Eukaryota"/>
</dbReference>
<organism evidence="14 15">
    <name type="scientific">Arabis alpina</name>
    <name type="common">Alpine rock-cress</name>
    <dbReference type="NCBI Taxonomy" id="50452"/>
    <lineage>
        <taxon>Eukaryota</taxon>
        <taxon>Viridiplantae</taxon>
        <taxon>Streptophyta</taxon>
        <taxon>Embryophyta</taxon>
        <taxon>Tracheophyta</taxon>
        <taxon>Spermatophyta</taxon>
        <taxon>Magnoliopsida</taxon>
        <taxon>eudicotyledons</taxon>
        <taxon>Gunneridae</taxon>
        <taxon>Pentapetalae</taxon>
        <taxon>rosids</taxon>
        <taxon>malvids</taxon>
        <taxon>Brassicales</taxon>
        <taxon>Brassicaceae</taxon>
        <taxon>Arabideae</taxon>
        <taxon>Arabis</taxon>
    </lineage>
</organism>
<evidence type="ECO:0000256" key="2">
    <source>
        <dbReference type="ARBA" id="ARBA00004586"/>
    </source>
</evidence>
<accession>A0A087FWR5</accession>
<keyword evidence="8" id="KW-0256">Endoplasmic reticulum</keyword>